<dbReference type="GO" id="GO:0097505">
    <property type="term" value="C:Rad6-Rad18 complex"/>
    <property type="evidence" value="ECO:0007669"/>
    <property type="project" value="TreeGrafter"/>
</dbReference>
<keyword evidence="2 4" id="KW-0863">Zinc-finger</keyword>
<keyword evidence="3" id="KW-0862">Zinc</keyword>
<evidence type="ECO:0000256" key="4">
    <source>
        <dbReference type="PROSITE-ProRule" id="PRU00175"/>
    </source>
</evidence>
<dbReference type="PROSITE" id="PS50089">
    <property type="entry name" value="ZF_RING_2"/>
    <property type="match status" value="1"/>
</dbReference>
<sequence length="387" mass="44577">MISDVALHDSFQQMFLSLWNIIQGGQSVISCKICGETLRAPMMLQKCSHVFCSLCIRRWFDSNSICPECRVPSSTGELYKVRVVEDIVELWERLAEKAQTLNDLVMSSRFRSDLFSNTEEPSPYVESGVLNSSDSNTGEEGFDAVGKRSRHSKMETPKRKQSKKKTDSFEGNRSSQEIAECPICGIHISIRLIQHHVDICLAKQSSTKESTSDRVPCSERLNRISTNTHTESSLESSFEKRPTTLWYKNLSDKKLKDILQYYGLSTKGDRNMLIRRHKEFVFRYNAELDSKFPRPVSSVIKDIQEWEKQQEWNSVPEEPQNIPLESSLSFNEEICHIAKSDFESLVQQAKRTVVKKRSNNRVSDLHEESMNNDDISVFTQHEEIENF</sequence>
<dbReference type="Pfam" id="PF13923">
    <property type="entry name" value="zf-C3HC4_2"/>
    <property type="match status" value="1"/>
</dbReference>
<name>A0A9C7UMU6_9RHOD</name>
<feature type="domain" description="SAP" evidence="7">
    <location>
        <begin position="247"/>
        <end position="281"/>
    </location>
</feature>
<dbReference type="SMART" id="SM00184">
    <property type="entry name" value="RING"/>
    <property type="match status" value="1"/>
</dbReference>
<feature type="region of interest" description="Disordered" evidence="5">
    <location>
        <begin position="116"/>
        <end position="172"/>
    </location>
</feature>
<dbReference type="Pfam" id="PF02037">
    <property type="entry name" value="SAP"/>
    <property type="match status" value="1"/>
</dbReference>
<dbReference type="AlphaFoldDB" id="A0A9C7UMU6"/>
<evidence type="ECO:0000256" key="2">
    <source>
        <dbReference type="ARBA" id="ARBA00022771"/>
    </source>
</evidence>
<evidence type="ECO:0000256" key="1">
    <source>
        <dbReference type="ARBA" id="ARBA00022723"/>
    </source>
</evidence>
<dbReference type="PANTHER" id="PTHR14134">
    <property type="entry name" value="E3 UBIQUITIN-PROTEIN LIGASE RAD18"/>
    <property type="match status" value="1"/>
</dbReference>
<dbReference type="GO" id="GO:0006301">
    <property type="term" value="P:DNA damage tolerance"/>
    <property type="evidence" value="ECO:0007669"/>
    <property type="project" value="InterPro"/>
</dbReference>
<dbReference type="SUPFAM" id="SSF57850">
    <property type="entry name" value="RING/U-box"/>
    <property type="match status" value="1"/>
</dbReference>
<dbReference type="EMBL" id="BQMJ01000005">
    <property type="protein sequence ID" value="GJQ09009.1"/>
    <property type="molecule type" value="Genomic_DNA"/>
</dbReference>
<dbReference type="GO" id="GO:0061630">
    <property type="term" value="F:ubiquitin protein ligase activity"/>
    <property type="evidence" value="ECO:0007669"/>
    <property type="project" value="InterPro"/>
</dbReference>
<dbReference type="InterPro" id="IPR039577">
    <property type="entry name" value="Rad18"/>
</dbReference>
<dbReference type="InterPro" id="IPR001841">
    <property type="entry name" value="Znf_RING"/>
</dbReference>
<dbReference type="GO" id="GO:0006513">
    <property type="term" value="P:protein monoubiquitination"/>
    <property type="evidence" value="ECO:0007669"/>
    <property type="project" value="InterPro"/>
</dbReference>
<accession>A0A9C7UMU6</accession>
<evidence type="ECO:0000313" key="9">
    <source>
        <dbReference type="Proteomes" id="UP001061958"/>
    </source>
</evidence>
<keyword evidence="9" id="KW-1185">Reference proteome</keyword>
<dbReference type="GO" id="GO:0008270">
    <property type="term" value="F:zinc ion binding"/>
    <property type="evidence" value="ECO:0007669"/>
    <property type="project" value="UniProtKB-KW"/>
</dbReference>
<dbReference type="PROSITE" id="PS50800">
    <property type="entry name" value="SAP"/>
    <property type="match status" value="1"/>
</dbReference>
<feature type="compositionally biased region" description="Polar residues" evidence="5">
    <location>
        <begin position="129"/>
        <end position="138"/>
    </location>
</feature>
<dbReference type="OrthoDB" id="9049620at2759"/>
<reference evidence="8" key="2">
    <citation type="submission" date="2022-01" db="EMBL/GenBank/DDBJ databases">
        <authorList>
            <person name="Hirooka S."/>
            <person name="Miyagishima S.Y."/>
        </authorList>
    </citation>
    <scope>NUCLEOTIDE SEQUENCE</scope>
    <source>
        <strain evidence="8">NBRC 102759</strain>
    </source>
</reference>
<dbReference type="PANTHER" id="PTHR14134:SF2">
    <property type="entry name" value="E3 UBIQUITIN-PROTEIN LIGASE RAD18"/>
    <property type="match status" value="1"/>
</dbReference>
<dbReference type="Gene3D" id="3.30.40.10">
    <property type="entry name" value="Zinc/RING finger domain, C3HC4 (zinc finger)"/>
    <property type="match status" value="1"/>
</dbReference>
<evidence type="ECO:0000313" key="8">
    <source>
        <dbReference type="EMBL" id="GJQ09009.1"/>
    </source>
</evidence>
<proteinExistence type="predicted"/>
<evidence type="ECO:0008006" key="10">
    <source>
        <dbReference type="Google" id="ProtNLM"/>
    </source>
</evidence>
<dbReference type="InterPro" id="IPR003034">
    <property type="entry name" value="SAP_dom"/>
</dbReference>
<comment type="caution">
    <text evidence="8">The sequence shown here is derived from an EMBL/GenBank/DDBJ whole genome shotgun (WGS) entry which is preliminary data.</text>
</comment>
<evidence type="ECO:0000256" key="5">
    <source>
        <dbReference type="SAM" id="MobiDB-lite"/>
    </source>
</evidence>
<evidence type="ECO:0000259" key="7">
    <source>
        <dbReference type="PROSITE" id="PS50800"/>
    </source>
</evidence>
<reference evidence="8" key="1">
    <citation type="journal article" date="2022" name="Proc. Natl. Acad. Sci. U.S.A.">
        <title>Life cycle and functional genomics of the unicellular red alga Galdieria for elucidating algal and plant evolution and industrial use.</title>
        <authorList>
            <person name="Hirooka S."/>
            <person name="Itabashi T."/>
            <person name="Ichinose T.M."/>
            <person name="Onuma R."/>
            <person name="Fujiwara T."/>
            <person name="Yamashita S."/>
            <person name="Jong L.W."/>
            <person name="Tomita R."/>
            <person name="Iwane A.H."/>
            <person name="Miyagishima S.Y."/>
        </authorList>
    </citation>
    <scope>NUCLEOTIDE SEQUENCE</scope>
    <source>
        <strain evidence="8">NBRC 102759</strain>
    </source>
</reference>
<feature type="domain" description="RING-type" evidence="6">
    <location>
        <begin position="31"/>
        <end position="70"/>
    </location>
</feature>
<dbReference type="PROSITE" id="PS00518">
    <property type="entry name" value="ZF_RING_1"/>
    <property type="match status" value="1"/>
</dbReference>
<dbReference type="GO" id="GO:0005634">
    <property type="term" value="C:nucleus"/>
    <property type="evidence" value="ECO:0007669"/>
    <property type="project" value="TreeGrafter"/>
</dbReference>
<evidence type="ECO:0000259" key="6">
    <source>
        <dbReference type="PROSITE" id="PS50089"/>
    </source>
</evidence>
<dbReference type="Proteomes" id="UP001061958">
    <property type="component" value="Unassembled WGS sequence"/>
</dbReference>
<dbReference type="SMART" id="SM00513">
    <property type="entry name" value="SAP"/>
    <property type="match status" value="1"/>
</dbReference>
<evidence type="ECO:0000256" key="3">
    <source>
        <dbReference type="ARBA" id="ARBA00022833"/>
    </source>
</evidence>
<dbReference type="InterPro" id="IPR013083">
    <property type="entry name" value="Znf_RING/FYVE/PHD"/>
</dbReference>
<gene>
    <name evidence="8" type="ORF">GpartN1_g800.t1</name>
</gene>
<feature type="compositionally biased region" description="Basic and acidic residues" evidence="5">
    <location>
        <begin position="152"/>
        <end position="170"/>
    </location>
</feature>
<dbReference type="GO" id="GO:0003697">
    <property type="term" value="F:single-stranded DNA binding"/>
    <property type="evidence" value="ECO:0007669"/>
    <property type="project" value="InterPro"/>
</dbReference>
<keyword evidence="1" id="KW-0479">Metal-binding</keyword>
<protein>
    <recommendedName>
        <fullName evidence="10">RING-type E3 ubiquitin transferase RAD18</fullName>
    </recommendedName>
</protein>
<organism evidence="8 9">
    <name type="scientific">Galdieria partita</name>
    <dbReference type="NCBI Taxonomy" id="83374"/>
    <lineage>
        <taxon>Eukaryota</taxon>
        <taxon>Rhodophyta</taxon>
        <taxon>Bangiophyceae</taxon>
        <taxon>Galdieriales</taxon>
        <taxon>Galdieriaceae</taxon>
        <taxon>Galdieria</taxon>
    </lineage>
</organism>
<dbReference type="InterPro" id="IPR017907">
    <property type="entry name" value="Znf_RING_CS"/>
</dbReference>